<dbReference type="Proteomes" id="UP000324065">
    <property type="component" value="Unassembled WGS sequence"/>
</dbReference>
<keyword evidence="2" id="KW-0723">Serine/threonine-protein kinase</keyword>
<keyword evidence="9" id="KW-0472">Membrane</keyword>
<evidence type="ECO:0000313" key="11">
    <source>
        <dbReference type="EMBL" id="KAA5604536.1"/>
    </source>
</evidence>
<dbReference type="CDD" id="cd14014">
    <property type="entry name" value="STKc_PknB_like"/>
    <property type="match status" value="1"/>
</dbReference>
<dbReference type="InterPro" id="IPR011009">
    <property type="entry name" value="Kinase-like_dom_sf"/>
</dbReference>
<feature type="compositionally biased region" description="Low complexity" evidence="8">
    <location>
        <begin position="470"/>
        <end position="494"/>
    </location>
</feature>
<name>A0A5M6I8G7_9PROT</name>
<evidence type="ECO:0000256" key="5">
    <source>
        <dbReference type="ARBA" id="ARBA00022777"/>
    </source>
</evidence>
<evidence type="ECO:0000256" key="6">
    <source>
        <dbReference type="ARBA" id="ARBA00022840"/>
    </source>
</evidence>
<evidence type="ECO:0000256" key="1">
    <source>
        <dbReference type="ARBA" id="ARBA00012513"/>
    </source>
</evidence>
<evidence type="ECO:0000256" key="4">
    <source>
        <dbReference type="ARBA" id="ARBA00022741"/>
    </source>
</evidence>
<evidence type="ECO:0000256" key="3">
    <source>
        <dbReference type="ARBA" id="ARBA00022679"/>
    </source>
</evidence>
<evidence type="ECO:0000256" key="9">
    <source>
        <dbReference type="SAM" id="Phobius"/>
    </source>
</evidence>
<dbReference type="Gene3D" id="3.30.200.20">
    <property type="entry name" value="Phosphorylase Kinase, domain 1"/>
    <property type="match status" value="1"/>
</dbReference>
<dbReference type="Pfam" id="PF14326">
    <property type="entry name" value="DUF4384"/>
    <property type="match status" value="1"/>
</dbReference>
<evidence type="ECO:0000313" key="12">
    <source>
        <dbReference type="Proteomes" id="UP000324065"/>
    </source>
</evidence>
<keyword evidence="6 7" id="KW-0067">ATP-binding</keyword>
<feature type="transmembrane region" description="Helical" evidence="9">
    <location>
        <begin position="427"/>
        <end position="449"/>
    </location>
</feature>
<proteinExistence type="predicted"/>
<protein>
    <recommendedName>
        <fullName evidence="1">non-specific serine/threonine protein kinase</fullName>
        <ecNumber evidence="1">2.7.11.1</ecNumber>
    </recommendedName>
</protein>
<dbReference type="SUPFAM" id="SSF56112">
    <property type="entry name" value="Protein kinase-like (PK-like)"/>
    <property type="match status" value="1"/>
</dbReference>
<keyword evidence="5 11" id="KW-0418">Kinase</keyword>
<keyword evidence="3" id="KW-0808">Transferase</keyword>
<keyword evidence="12" id="KW-1185">Reference proteome</keyword>
<dbReference type="InterPro" id="IPR008271">
    <property type="entry name" value="Ser/Thr_kinase_AS"/>
</dbReference>
<feature type="region of interest" description="Disordered" evidence="8">
    <location>
        <begin position="1"/>
        <end position="25"/>
    </location>
</feature>
<feature type="domain" description="Protein kinase" evidence="10">
    <location>
        <begin position="53"/>
        <end position="316"/>
    </location>
</feature>
<dbReference type="GO" id="GO:0004674">
    <property type="term" value="F:protein serine/threonine kinase activity"/>
    <property type="evidence" value="ECO:0007669"/>
    <property type="project" value="UniProtKB-KW"/>
</dbReference>
<feature type="region of interest" description="Disordered" evidence="8">
    <location>
        <begin position="454"/>
        <end position="538"/>
    </location>
</feature>
<dbReference type="InterPro" id="IPR025493">
    <property type="entry name" value="DUF4384"/>
</dbReference>
<dbReference type="PANTHER" id="PTHR43289:SF6">
    <property type="entry name" value="SERINE_THREONINE-PROTEIN KINASE NEKL-3"/>
    <property type="match status" value="1"/>
</dbReference>
<dbReference type="PROSITE" id="PS00108">
    <property type="entry name" value="PROTEIN_KINASE_ST"/>
    <property type="match status" value="1"/>
</dbReference>
<dbReference type="Gene3D" id="1.10.510.10">
    <property type="entry name" value="Transferase(Phosphotransferase) domain 1"/>
    <property type="match status" value="1"/>
</dbReference>
<evidence type="ECO:0000256" key="8">
    <source>
        <dbReference type="SAM" id="MobiDB-lite"/>
    </source>
</evidence>
<organism evidence="11 12">
    <name type="scientific">Roseospira marina</name>
    <dbReference type="NCBI Taxonomy" id="140057"/>
    <lineage>
        <taxon>Bacteria</taxon>
        <taxon>Pseudomonadati</taxon>
        <taxon>Pseudomonadota</taxon>
        <taxon>Alphaproteobacteria</taxon>
        <taxon>Rhodospirillales</taxon>
        <taxon>Rhodospirillaceae</taxon>
        <taxon>Roseospira</taxon>
    </lineage>
</organism>
<dbReference type="PROSITE" id="PS50011">
    <property type="entry name" value="PROTEIN_KINASE_DOM"/>
    <property type="match status" value="1"/>
</dbReference>
<keyword evidence="9" id="KW-0812">Transmembrane</keyword>
<sequence length="680" mass="70538">MSRPSWSRRMAPGRGGGTTLRPTIPSTRTTIRPFTGGTTAMAEAVGPERLGKYVLRRVLGKGAMGIVYEGYDEILERTVAIKTIRSDLWDSDDAAEMRERFIREARAVARMSHPNIVTLYEFDEKDGTGYIALEFVAGQTLKAHVAAAPNRRLEPREAITIAVRILEGLAYSHRMEVTHRDIKPGNVMLTPDGQVKILDFGVARLASAGITVAGAMLGTPAYMAPEQLLGKPVDHRADLYSVGVVLYEMLTGRKPHEGDFNQIHMQVLHTEPDPPSALAPEVTPELDRVVLTALAKTPEGRYADASVFAAALRDTLDEALSMSIAQPALSDSEATVVRPGPDSLNGTGLNGTGRGQRGASGTSSGTGPGTARGKSTSKGAGPGSRNGAGARSGTATGTAGRRPTATRDGTSRTGKPGGGKPGGGTGAAIAAMMVVVLIGGGAGGGWWWYTQQQGGSTASSSMGGGGYGTGASSAAATDDASAARSGGTSGAQSGTVPSFSGDDAGADPALPDATPPAAADEAAPEPAPTPDPAPRAALNADSLTLNSPRGTAPWYDPGETLTVSLRTDQPLYTYCFYEMGHGDIVRIFPTQFARNARVEPGETLNLPGSQPFLIRMDTPGEVERVACIGTQDDVTAQVRVLLGGGGLQVLPVDSLDTILATIDRAANGEAATDTLTVRVR</sequence>
<dbReference type="FunFam" id="1.10.510.10:FF:000021">
    <property type="entry name" value="Serine/threonine protein kinase"/>
    <property type="match status" value="1"/>
</dbReference>
<accession>A0A5M6I8G7</accession>
<keyword evidence="4 7" id="KW-0547">Nucleotide-binding</keyword>
<dbReference type="Pfam" id="PF00069">
    <property type="entry name" value="Pkinase"/>
    <property type="match status" value="1"/>
</dbReference>
<evidence type="ECO:0000256" key="2">
    <source>
        <dbReference type="ARBA" id="ARBA00022527"/>
    </source>
</evidence>
<dbReference type="InterPro" id="IPR000719">
    <property type="entry name" value="Prot_kinase_dom"/>
</dbReference>
<evidence type="ECO:0000256" key="7">
    <source>
        <dbReference type="PROSITE-ProRule" id="PRU10141"/>
    </source>
</evidence>
<dbReference type="InterPro" id="IPR017441">
    <property type="entry name" value="Protein_kinase_ATP_BS"/>
</dbReference>
<feature type="region of interest" description="Disordered" evidence="8">
    <location>
        <begin position="329"/>
        <end position="424"/>
    </location>
</feature>
<dbReference type="PROSITE" id="PS00107">
    <property type="entry name" value="PROTEIN_KINASE_ATP"/>
    <property type="match status" value="1"/>
</dbReference>
<feature type="compositionally biased region" description="Gly residues" evidence="8">
    <location>
        <begin position="415"/>
        <end position="424"/>
    </location>
</feature>
<reference evidence="11 12" key="1">
    <citation type="submission" date="2019-09" db="EMBL/GenBank/DDBJ databases">
        <title>Genome sequence of Roseospira marina, one of the more divergent members of the non-sulfur purple photosynthetic bacterial family, the Rhodospirillaceae.</title>
        <authorList>
            <person name="Meyer T."/>
            <person name="Kyndt J."/>
        </authorList>
    </citation>
    <scope>NUCLEOTIDE SEQUENCE [LARGE SCALE GENOMIC DNA]</scope>
    <source>
        <strain evidence="11 12">DSM 15113</strain>
    </source>
</reference>
<dbReference type="EMBL" id="VWPJ01000016">
    <property type="protein sequence ID" value="KAA5604536.1"/>
    <property type="molecule type" value="Genomic_DNA"/>
</dbReference>
<dbReference type="OrthoDB" id="9801841at2"/>
<dbReference type="AlphaFoldDB" id="A0A5M6I8G7"/>
<dbReference type="PANTHER" id="PTHR43289">
    <property type="entry name" value="MITOGEN-ACTIVATED PROTEIN KINASE KINASE KINASE 20-RELATED"/>
    <property type="match status" value="1"/>
</dbReference>
<feature type="compositionally biased region" description="Gly residues" evidence="8">
    <location>
        <begin position="348"/>
        <end position="370"/>
    </location>
</feature>
<comment type="caution">
    <text evidence="11">The sequence shown here is derived from an EMBL/GenBank/DDBJ whole genome shotgun (WGS) entry which is preliminary data.</text>
</comment>
<evidence type="ECO:0000259" key="10">
    <source>
        <dbReference type="PROSITE" id="PS50011"/>
    </source>
</evidence>
<feature type="binding site" evidence="7">
    <location>
        <position position="82"/>
    </location>
    <ligand>
        <name>ATP</name>
        <dbReference type="ChEBI" id="CHEBI:30616"/>
    </ligand>
</feature>
<feature type="compositionally biased region" description="Low complexity" evidence="8">
    <location>
        <begin position="387"/>
        <end position="408"/>
    </location>
</feature>
<dbReference type="GO" id="GO:0005524">
    <property type="term" value="F:ATP binding"/>
    <property type="evidence" value="ECO:0007669"/>
    <property type="project" value="UniProtKB-UniRule"/>
</dbReference>
<keyword evidence="9" id="KW-1133">Transmembrane helix</keyword>
<dbReference type="SMART" id="SM00220">
    <property type="entry name" value="S_TKc"/>
    <property type="match status" value="1"/>
</dbReference>
<gene>
    <name evidence="11" type="ORF">F1188_15065</name>
</gene>
<dbReference type="EC" id="2.7.11.1" evidence="1"/>
<feature type="compositionally biased region" description="Low complexity" evidence="8">
    <location>
        <begin position="501"/>
        <end position="521"/>
    </location>
</feature>